<dbReference type="AlphaFoldDB" id="A0A8T2KMR1"/>
<sequence length="208" mass="24484">MVRIQTLHTLLDLQKSGFGRPSPRHGLDLLYWFANRCVEVSYWNLITVLYDPRTRVYGFRLFHNDEELLPVTSQPYYLVGNLNHDEARNLPDYVRREYNRNLNISYTDRIIICVGRFSISVYVTNFNPNQTYQISPQLLRTIRRMEREDFLRETTSVISYISVISLSQQLRHALLHSKETRYVSVFQTLIRSDLLSVSSGAHTLLHSE</sequence>
<name>A0A8T2KMR1_ASTMX</name>
<dbReference type="EMBL" id="JAICCE010000025">
    <property type="protein sequence ID" value="KAG9259997.1"/>
    <property type="molecule type" value="Genomic_DNA"/>
</dbReference>
<dbReference type="PANTHER" id="PTHR38706">
    <property type="entry name" value="SI:CH211-198C19.1-RELATED"/>
    <property type="match status" value="1"/>
</dbReference>
<organism evidence="1 2">
    <name type="scientific">Astyanax mexicanus</name>
    <name type="common">Blind cave fish</name>
    <name type="synonym">Astyanax fasciatus mexicanus</name>
    <dbReference type="NCBI Taxonomy" id="7994"/>
    <lineage>
        <taxon>Eukaryota</taxon>
        <taxon>Metazoa</taxon>
        <taxon>Chordata</taxon>
        <taxon>Craniata</taxon>
        <taxon>Vertebrata</taxon>
        <taxon>Euteleostomi</taxon>
        <taxon>Actinopterygii</taxon>
        <taxon>Neopterygii</taxon>
        <taxon>Teleostei</taxon>
        <taxon>Ostariophysi</taxon>
        <taxon>Characiformes</taxon>
        <taxon>Characoidei</taxon>
        <taxon>Acestrorhamphidae</taxon>
        <taxon>Acestrorhamphinae</taxon>
        <taxon>Astyanax</taxon>
    </lineage>
</organism>
<evidence type="ECO:0000313" key="2">
    <source>
        <dbReference type="Proteomes" id="UP000752171"/>
    </source>
</evidence>
<proteinExistence type="predicted"/>
<accession>A0A8T2KMR1</accession>
<reference evidence="1 2" key="1">
    <citation type="submission" date="2021-07" db="EMBL/GenBank/DDBJ databases">
        <authorList>
            <person name="Imarazene B."/>
            <person name="Zahm M."/>
            <person name="Klopp C."/>
            <person name="Cabau C."/>
            <person name="Beille S."/>
            <person name="Jouanno E."/>
            <person name="Castinel A."/>
            <person name="Lluch J."/>
            <person name="Gil L."/>
            <person name="Kuchtly C."/>
            <person name="Lopez Roques C."/>
            <person name="Donnadieu C."/>
            <person name="Parrinello H."/>
            <person name="Journot L."/>
            <person name="Du K."/>
            <person name="Schartl M."/>
            <person name="Retaux S."/>
            <person name="Guiguen Y."/>
        </authorList>
    </citation>
    <scope>NUCLEOTIDE SEQUENCE [LARGE SCALE GENOMIC DNA]</scope>
    <source>
        <strain evidence="1">Pach_M1</strain>
        <tissue evidence="1">Testis</tissue>
    </source>
</reference>
<comment type="caution">
    <text evidence="1">The sequence shown here is derived from an EMBL/GenBank/DDBJ whole genome shotgun (WGS) entry which is preliminary data.</text>
</comment>
<dbReference type="Proteomes" id="UP000752171">
    <property type="component" value="Unassembled WGS sequence"/>
</dbReference>
<evidence type="ECO:0000313" key="1">
    <source>
        <dbReference type="EMBL" id="KAG9259997.1"/>
    </source>
</evidence>
<gene>
    <name evidence="1" type="ORF">AMEX_G27643</name>
</gene>
<protein>
    <submittedName>
        <fullName evidence="1">Uncharacterized protein</fullName>
    </submittedName>
</protein>
<dbReference type="PANTHER" id="PTHR38706:SF2">
    <property type="match status" value="1"/>
</dbReference>